<dbReference type="PANTHER" id="PTHR35792">
    <property type="entry name" value="GENERAL STRESS PROTEIN"/>
    <property type="match status" value="1"/>
</dbReference>
<dbReference type="Pfam" id="PF12732">
    <property type="entry name" value="YtxH"/>
    <property type="match status" value="1"/>
</dbReference>
<dbReference type="Proteomes" id="UP000503278">
    <property type="component" value="Chromosome"/>
</dbReference>
<dbReference type="EMBL" id="CP051682">
    <property type="protein sequence ID" value="QJD94535.1"/>
    <property type="molecule type" value="Genomic_DNA"/>
</dbReference>
<dbReference type="AlphaFoldDB" id="A0A7L5DTU8"/>
<dbReference type="KEGG" id="mrob:HH214_00930"/>
<dbReference type="PANTHER" id="PTHR35792:SF2">
    <property type="entry name" value="GENERAL STRESS PROTEIN"/>
    <property type="match status" value="1"/>
</dbReference>
<name>A0A7L5DTU8_9SPHI</name>
<organism evidence="1 2">
    <name type="scientific">Mucilaginibacter robiniae</name>
    <dbReference type="NCBI Taxonomy" id="2728022"/>
    <lineage>
        <taxon>Bacteria</taxon>
        <taxon>Pseudomonadati</taxon>
        <taxon>Bacteroidota</taxon>
        <taxon>Sphingobacteriia</taxon>
        <taxon>Sphingobacteriales</taxon>
        <taxon>Sphingobacteriaceae</taxon>
        <taxon>Mucilaginibacter</taxon>
    </lineage>
</organism>
<proteinExistence type="predicted"/>
<keyword evidence="2" id="KW-1185">Reference proteome</keyword>
<evidence type="ECO:0000313" key="2">
    <source>
        <dbReference type="Proteomes" id="UP000503278"/>
    </source>
</evidence>
<dbReference type="Gene3D" id="1.10.287.700">
    <property type="entry name" value="Helix hairpin bin"/>
    <property type="match status" value="1"/>
</dbReference>
<dbReference type="InterPro" id="IPR052928">
    <property type="entry name" value="Desiccation-related_membrane"/>
</dbReference>
<dbReference type="InterPro" id="IPR024623">
    <property type="entry name" value="YtxH"/>
</dbReference>
<gene>
    <name evidence="1" type="ORF">HH214_00930</name>
</gene>
<protein>
    <submittedName>
        <fullName evidence="1">YtxH domain-containing protein</fullName>
    </submittedName>
</protein>
<reference evidence="1 2" key="1">
    <citation type="submission" date="2020-04" db="EMBL/GenBank/DDBJ databases">
        <title>Genome sequencing of novel species.</title>
        <authorList>
            <person name="Heo J."/>
            <person name="Kim S.-J."/>
            <person name="Kim J.-S."/>
            <person name="Hong S.-B."/>
            <person name="Kwon S.-W."/>
        </authorList>
    </citation>
    <scope>NUCLEOTIDE SEQUENCE [LARGE SCALE GENOMIC DNA]</scope>
    <source>
        <strain evidence="1 2">F39-2</strain>
    </source>
</reference>
<evidence type="ECO:0000313" key="1">
    <source>
        <dbReference type="EMBL" id="QJD94535.1"/>
    </source>
</evidence>
<dbReference type="RefSeq" id="WP_169605553.1">
    <property type="nucleotide sequence ID" value="NZ_CP051682.1"/>
</dbReference>
<accession>A0A7L5DTU8</accession>
<sequence length="117" mass="12164">MKDQTKVIAALLVGAAAGAAIGLLLAPESGSELREDIADYVNDLIEKTKDKAQITADDLKEYSTSLVDKAKTKLNGVVSSANEYKEDAEDAASDVYGAAKSKVKGTASEVNDSIQGA</sequence>